<evidence type="ECO:0000313" key="2">
    <source>
        <dbReference type="Proteomes" id="UP000629870"/>
    </source>
</evidence>
<name>A0ABR6NW86_9DEIO</name>
<dbReference type="Proteomes" id="UP000629870">
    <property type="component" value="Unassembled WGS sequence"/>
</dbReference>
<organism evidence="1 2">
    <name type="scientific">Deinococcus radiopugnans ATCC 19172</name>
    <dbReference type="NCBI Taxonomy" id="585398"/>
    <lineage>
        <taxon>Bacteria</taxon>
        <taxon>Thermotogati</taxon>
        <taxon>Deinococcota</taxon>
        <taxon>Deinococci</taxon>
        <taxon>Deinococcales</taxon>
        <taxon>Deinococcaceae</taxon>
        <taxon>Deinococcus</taxon>
    </lineage>
</organism>
<gene>
    <name evidence="1" type="ORF">HNQ04_003565</name>
</gene>
<comment type="caution">
    <text evidence="1">The sequence shown here is derived from an EMBL/GenBank/DDBJ whole genome shotgun (WGS) entry which is preliminary data.</text>
</comment>
<protein>
    <submittedName>
        <fullName evidence="1">Uncharacterized protein</fullName>
    </submittedName>
</protein>
<proteinExistence type="predicted"/>
<evidence type="ECO:0000313" key="1">
    <source>
        <dbReference type="EMBL" id="MBB6018287.1"/>
    </source>
</evidence>
<reference evidence="1 2" key="1">
    <citation type="submission" date="2020-08" db="EMBL/GenBank/DDBJ databases">
        <title>Genomic Encyclopedia of Type Strains, Phase IV (KMG-IV): sequencing the most valuable type-strain genomes for metagenomic binning, comparative biology and taxonomic classification.</title>
        <authorList>
            <person name="Goeker M."/>
        </authorList>
    </citation>
    <scope>NUCLEOTIDE SEQUENCE [LARGE SCALE GENOMIC DNA]</scope>
    <source>
        <strain evidence="1 2">DSM 12027</strain>
    </source>
</reference>
<dbReference type="EMBL" id="JACHEW010000027">
    <property type="protein sequence ID" value="MBB6018287.1"/>
    <property type="molecule type" value="Genomic_DNA"/>
</dbReference>
<keyword evidence="2" id="KW-1185">Reference proteome</keyword>
<accession>A0ABR6NW86</accession>
<sequence length="32" mass="3530">MTSTLLFLSLGEGLKEQVRQELRSVAPDLQVA</sequence>